<evidence type="ECO:0000313" key="1">
    <source>
        <dbReference type="EMBL" id="GIY64146.1"/>
    </source>
</evidence>
<organism evidence="1 2">
    <name type="scientific">Caerostris extrusa</name>
    <name type="common">Bark spider</name>
    <name type="synonym">Caerostris bankana</name>
    <dbReference type="NCBI Taxonomy" id="172846"/>
    <lineage>
        <taxon>Eukaryota</taxon>
        <taxon>Metazoa</taxon>
        <taxon>Ecdysozoa</taxon>
        <taxon>Arthropoda</taxon>
        <taxon>Chelicerata</taxon>
        <taxon>Arachnida</taxon>
        <taxon>Araneae</taxon>
        <taxon>Araneomorphae</taxon>
        <taxon>Entelegynae</taxon>
        <taxon>Araneoidea</taxon>
        <taxon>Araneidae</taxon>
        <taxon>Caerostris</taxon>
    </lineage>
</organism>
<name>A0AAV4V1P4_CAEEX</name>
<dbReference type="AlphaFoldDB" id="A0AAV4V1P4"/>
<protein>
    <submittedName>
        <fullName evidence="1">Uncharacterized protein</fullName>
    </submittedName>
</protein>
<evidence type="ECO:0000313" key="2">
    <source>
        <dbReference type="Proteomes" id="UP001054945"/>
    </source>
</evidence>
<accession>A0AAV4V1P4</accession>
<gene>
    <name evidence="1" type="ORF">CEXT_612941</name>
</gene>
<dbReference type="Proteomes" id="UP001054945">
    <property type="component" value="Unassembled WGS sequence"/>
</dbReference>
<dbReference type="EMBL" id="BPLR01013838">
    <property type="protein sequence ID" value="GIY64146.1"/>
    <property type="molecule type" value="Genomic_DNA"/>
</dbReference>
<reference evidence="1 2" key="1">
    <citation type="submission" date="2021-06" db="EMBL/GenBank/DDBJ databases">
        <title>Caerostris extrusa draft genome.</title>
        <authorList>
            <person name="Kono N."/>
            <person name="Arakawa K."/>
        </authorList>
    </citation>
    <scope>NUCLEOTIDE SEQUENCE [LARGE SCALE GENOMIC DNA]</scope>
</reference>
<sequence length="149" mass="15978">MDGPVRLGQANVYLGYMNANVYLGYMNANVYLGYMNANVYLGYMNANVYLGYMNANVYPMNANVYLLCLLFAAAAAGQASSGPLPVPGADAADLLWALRGGAGRARHPALHPPHAVLRRQEHPRLLGRGGPQRAAGARGGDEWLPIVCF</sequence>
<comment type="caution">
    <text evidence="1">The sequence shown here is derived from an EMBL/GenBank/DDBJ whole genome shotgun (WGS) entry which is preliminary data.</text>
</comment>
<keyword evidence="2" id="KW-1185">Reference proteome</keyword>
<proteinExistence type="predicted"/>